<dbReference type="SUPFAM" id="SSF46565">
    <property type="entry name" value="Chaperone J-domain"/>
    <property type="match status" value="1"/>
</dbReference>
<dbReference type="SMART" id="SM00271">
    <property type="entry name" value="DnaJ"/>
    <property type="match status" value="1"/>
</dbReference>
<dbReference type="PANTHER" id="PTHR44094">
    <property type="entry name" value="DNAJ HEAT SHOCK N-TERMINAL DOMAIN-CONTAINING PROTEIN"/>
    <property type="match status" value="1"/>
</dbReference>
<evidence type="ECO:0000256" key="1">
    <source>
        <dbReference type="SAM" id="MobiDB-lite"/>
    </source>
</evidence>
<dbReference type="Pfam" id="PF14308">
    <property type="entry name" value="DnaJ-X"/>
    <property type="match status" value="1"/>
</dbReference>
<dbReference type="Proteomes" id="UP001642484">
    <property type="component" value="Unassembled WGS sequence"/>
</dbReference>
<feature type="domain" description="J" evidence="2">
    <location>
        <begin position="14"/>
        <end position="79"/>
    </location>
</feature>
<dbReference type="InterPro" id="IPR018253">
    <property type="entry name" value="DnaJ_domain_CS"/>
</dbReference>
<dbReference type="CDD" id="cd06257">
    <property type="entry name" value="DnaJ"/>
    <property type="match status" value="1"/>
</dbReference>
<protein>
    <recommendedName>
        <fullName evidence="2">J domain-containing protein</fullName>
    </recommendedName>
</protein>
<comment type="caution">
    <text evidence="3">The sequence shown here is derived from an EMBL/GenBank/DDBJ whole genome shotgun (WGS) entry which is preliminary data.</text>
</comment>
<organism evidence="3 4">
    <name type="scientific">Durusdinium trenchii</name>
    <dbReference type="NCBI Taxonomy" id="1381693"/>
    <lineage>
        <taxon>Eukaryota</taxon>
        <taxon>Sar</taxon>
        <taxon>Alveolata</taxon>
        <taxon>Dinophyceae</taxon>
        <taxon>Suessiales</taxon>
        <taxon>Symbiodiniaceae</taxon>
        <taxon>Durusdinium</taxon>
    </lineage>
</organism>
<proteinExistence type="predicted"/>
<gene>
    <name evidence="3" type="ORF">CCMP2556_LOCUS25088</name>
</gene>
<dbReference type="InterPro" id="IPR052423">
    <property type="entry name" value="EMIR"/>
</dbReference>
<dbReference type="InterPro" id="IPR036869">
    <property type="entry name" value="J_dom_sf"/>
</dbReference>
<dbReference type="PROSITE" id="PS00636">
    <property type="entry name" value="DNAJ_1"/>
    <property type="match status" value="1"/>
</dbReference>
<evidence type="ECO:0000313" key="3">
    <source>
        <dbReference type="EMBL" id="CAK9048807.1"/>
    </source>
</evidence>
<evidence type="ECO:0000313" key="4">
    <source>
        <dbReference type="Proteomes" id="UP001642484"/>
    </source>
</evidence>
<dbReference type="PANTHER" id="PTHR44094:SF8">
    <property type="entry name" value="DNAJ HEAT SHOCK N-TERMINAL DOMAIN-CONTAINING PROTEIN-RELATED"/>
    <property type="match status" value="1"/>
</dbReference>
<dbReference type="InterPro" id="IPR026894">
    <property type="entry name" value="DnaJ_X"/>
</dbReference>
<dbReference type="EMBL" id="CAXAMN010016669">
    <property type="protein sequence ID" value="CAK9048807.1"/>
    <property type="molecule type" value="Genomic_DNA"/>
</dbReference>
<reference evidence="3 4" key="1">
    <citation type="submission" date="2024-02" db="EMBL/GenBank/DDBJ databases">
        <authorList>
            <person name="Chen Y."/>
            <person name="Shah S."/>
            <person name="Dougan E. K."/>
            <person name="Thang M."/>
            <person name="Chan C."/>
        </authorList>
    </citation>
    <scope>NUCLEOTIDE SEQUENCE [LARGE SCALE GENOMIC DNA]</scope>
</reference>
<dbReference type="PROSITE" id="PS50076">
    <property type="entry name" value="DNAJ_2"/>
    <property type="match status" value="1"/>
</dbReference>
<dbReference type="InterPro" id="IPR001623">
    <property type="entry name" value="DnaJ_domain"/>
</dbReference>
<feature type="region of interest" description="Disordered" evidence="1">
    <location>
        <begin position="261"/>
        <end position="290"/>
    </location>
</feature>
<sequence>MLAAFGWDSRGQLRYYDLLRVKPSASAAEVKKAYYKEARACHPDKNPGDAEANAKFQKLADAYQVLSDPESRKKYDREGKAGVQEGNVKMDPSVFFSLLFGSERFEPWIGELQLAMQTGQLAKAMERGGPESHEEVLEEEMMSDNSKVLKRRQLHREVHCAVHLREFMNDFVYRRDLAQFEQRARLEAADLAQCQFGPELLASLGEMYQLRAEIYLADELVGRFSLTKQMAAFKHSGKTMQHKFSLVSNGVNSLLQVKKVHDASKAPPEEPAAATASSEGEVSAEEQARMKAVEEKMEQALDQALPLFLQTAWAAVVTDIDSTVKEVGRKLLKDKSVPWQIRVRRSQALQRLGQIFFEEGSKALAAGGSAQTMTSEVAKATLQEALMASVKMGK</sequence>
<dbReference type="Gene3D" id="1.10.287.110">
    <property type="entry name" value="DnaJ domain"/>
    <property type="match status" value="1"/>
</dbReference>
<name>A0ABP0MBD2_9DINO</name>
<accession>A0ABP0MBD2</accession>
<dbReference type="Pfam" id="PF00226">
    <property type="entry name" value="DnaJ"/>
    <property type="match status" value="1"/>
</dbReference>
<keyword evidence="4" id="KW-1185">Reference proteome</keyword>
<dbReference type="PRINTS" id="PR00625">
    <property type="entry name" value="JDOMAIN"/>
</dbReference>
<evidence type="ECO:0000259" key="2">
    <source>
        <dbReference type="PROSITE" id="PS50076"/>
    </source>
</evidence>